<organism evidence="1 2">
    <name type="scientific">Rhizophagus irregularis</name>
    <dbReference type="NCBI Taxonomy" id="588596"/>
    <lineage>
        <taxon>Eukaryota</taxon>
        <taxon>Fungi</taxon>
        <taxon>Fungi incertae sedis</taxon>
        <taxon>Mucoromycota</taxon>
        <taxon>Glomeromycotina</taxon>
        <taxon>Glomeromycetes</taxon>
        <taxon>Glomerales</taxon>
        <taxon>Glomeraceae</taxon>
        <taxon>Rhizophagus</taxon>
    </lineage>
</organism>
<dbReference type="AlphaFoldDB" id="A0A2N0NIZ5"/>
<dbReference type="EMBL" id="LLXJ01005888">
    <property type="protein sequence ID" value="PKB94547.1"/>
    <property type="molecule type" value="Genomic_DNA"/>
</dbReference>
<reference evidence="1 2" key="2">
    <citation type="submission" date="2017-09" db="EMBL/GenBank/DDBJ databases">
        <title>Extensive intraspecific genome diversity in a model arbuscular mycorrhizal fungus.</title>
        <authorList>
            <person name="Chen E.C."/>
            <person name="Morin E."/>
            <person name="Beaudet D."/>
            <person name="Noel J."/>
            <person name="Ndikumana S."/>
            <person name="Charron P."/>
            <person name="St-Onge C."/>
            <person name="Giorgi J."/>
            <person name="Grigoriev I.V."/>
            <person name="Roux C."/>
            <person name="Martin F.M."/>
            <person name="Corradi N."/>
        </authorList>
    </citation>
    <scope>NUCLEOTIDE SEQUENCE [LARGE SCALE GENOMIC DNA]</scope>
    <source>
        <strain evidence="1 2">A5</strain>
    </source>
</reference>
<evidence type="ECO:0000313" key="2">
    <source>
        <dbReference type="Proteomes" id="UP000232722"/>
    </source>
</evidence>
<accession>A0A2N0NIZ5</accession>
<dbReference type="VEuPathDB" id="FungiDB:FUN_007603"/>
<feature type="non-terminal residue" evidence="1">
    <location>
        <position position="160"/>
    </location>
</feature>
<comment type="caution">
    <text evidence="1">The sequence shown here is derived from an EMBL/GenBank/DDBJ whole genome shotgun (WGS) entry which is preliminary data.</text>
</comment>
<protein>
    <submittedName>
        <fullName evidence="1">Uncharacterized protein</fullName>
    </submittedName>
</protein>
<proteinExistence type="predicted"/>
<dbReference type="Proteomes" id="UP000232722">
    <property type="component" value="Unassembled WGS sequence"/>
</dbReference>
<evidence type="ECO:0000313" key="1">
    <source>
        <dbReference type="EMBL" id="PKB94547.1"/>
    </source>
</evidence>
<gene>
    <name evidence="1" type="ORF">RhiirA5_507570</name>
</gene>
<name>A0A2N0NIZ5_9GLOM</name>
<sequence length="160" mass="17898">MEQNNSGIVEQNNEYKEFVEKIYTKQADSCIYNQQSLAECGLYIQEDNAILQTVQCSSQIQPVNFSTSLVSNQENQEYAATTQILNVQQTQCETTQTDMTDIKIEPVESPESISPQWIMSAPLKYQANYLSVGSISSPYHSQVITAAAPKISGIQENEMI</sequence>
<dbReference type="VEuPathDB" id="FungiDB:RhiirFUN_009168"/>
<reference evidence="1 2" key="1">
    <citation type="submission" date="2016-04" db="EMBL/GenBank/DDBJ databases">
        <title>Genome analyses suggest a sexual origin of heterokaryosis in a supposedly ancient asexual fungus.</title>
        <authorList>
            <person name="Ropars J."/>
            <person name="Sedzielewska K."/>
            <person name="Noel J."/>
            <person name="Charron P."/>
            <person name="Farinelli L."/>
            <person name="Marton T."/>
            <person name="Kruger M."/>
            <person name="Pelin A."/>
            <person name="Brachmann A."/>
            <person name="Corradi N."/>
        </authorList>
    </citation>
    <scope>NUCLEOTIDE SEQUENCE [LARGE SCALE GENOMIC DNA]</scope>
    <source>
        <strain evidence="1 2">A5</strain>
    </source>
</reference>